<name>D3DYB3_CUPMC</name>
<gene>
    <name evidence="2" type="ordered locus">Rmet_6701</name>
</gene>
<dbReference type="EMBL" id="CP000353">
    <property type="protein sequence ID" value="ADC45283.1"/>
    <property type="molecule type" value="Genomic_DNA"/>
</dbReference>
<evidence type="ECO:0000256" key="1">
    <source>
        <dbReference type="SAM" id="MobiDB-lite"/>
    </source>
</evidence>
<dbReference type="HOGENOM" id="CLU_2957389_0_0_4"/>
<dbReference type="Proteomes" id="UP000002429">
    <property type="component" value="Plasmid megaplasmid"/>
</dbReference>
<dbReference type="KEGG" id="rme:Rmet_6701"/>
<feature type="region of interest" description="Disordered" evidence="1">
    <location>
        <begin position="1"/>
        <end position="26"/>
    </location>
</feature>
<reference evidence="3" key="1">
    <citation type="journal article" date="2010" name="PLoS ONE">
        <title>The complete genome sequence of Cupriavidus metallidurans strain CH34, a master survivalist in harsh and anthropogenic environments.</title>
        <authorList>
            <person name="Janssen P.J."/>
            <person name="Van Houdt R."/>
            <person name="Moors H."/>
            <person name="Monsieurs P."/>
            <person name="Morin N."/>
            <person name="Michaux A."/>
            <person name="Benotmane M.A."/>
            <person name="Leys N."/>
            <person name="Vallaeys T."/>
            <person name="Lapidus A."/>
            <person name="Monchy S."/>
            <person name="Medigue C."/>
            <person name="Taghavi S."/>
            <person name="McCorkle S."/>
            <person name="Dunn J."/>
            <person name="van der Lelie D."/>
            <person name="Mergeay M."/>
        </authorList>
    </citation>
    <scope>NUCLEOTIDE SEQUENCE [LARGE SCALE GENOMIC DNA]</scope>
    <source>
        <strain evidence="3">ATCC 43123 / DSM 2839 / NBRC 102507 / CH34</strain>
    </source>
</reference>
<evidence type="ECO:0000313" key="3">
    <source>
        <dbReference type="Proteomes" id="UP000002429"/>
    </source>
</evidence>
<proteinExistence type="predicted"/>
<keyword evidence="2" id="KW-0614">Plasmid</keyword>
<sequence>MVLGRTRMPSRFVPNTVSPQPEQNVRDKSFDGCEKLDTLPLATVTCSASHAVADNIEVP</sequence>
<organism evidence="2 3">
    <name type="scientific">Cupriavidus metallidurans (strain ATCC 43123 / DSM 2839 / NBRC 102507 / CH34)</name>
    <name type="common">Ralstonia metallidurans</name>
    <dbReference type="NCBI Taxonomy" id="266264"/>
    <lineage>
        <taxon>Bacteria</taxon>
        <taxon>Pseudomonadati</taxon>
        <taxon>Pseudomonadota</taxon>
        <taxon>Betaproteobacteria</taxon>
        <taxon>Burkholderiales</taxon>
        <taxon>Burkholderiaceae</taxon>
        <taxon>Cupriavidus</taxon>
    </lineage>
</organism>
<accession>D3DYB3</accession>
<evidence type="ECO:0000313" key="2">
    <source>
        <dbReference type="EMBL" id="ADC45283.1"/>
    </source>
</evidence>
<geneLocation type="plasmid" evidence="2 3">
    <name>megaplasmid</name>
</geneLocation>
<dbReference type="AlphaFoldDB" id="D3DYB3"/>
<keyword evidence="3" id="KW-1185">Reference proteome</keyword>
<protein>
    <submittedName>
        <fullName evidence="2">Uncharacterized protein</fullName>
    </submittedName>
</protein>
<feature type="compositionally biased region" description="Polar residues" evidence="1">
    <location>
        <begin position="13"/>
        <end position="23"/>
    </location>
</feature>